<keyword evidence="1" id="KW-1133">Transmembrane helix</keyword>
<keyword evidence="3" id="KW-1185">Reference proteome</keyword>
<keyword evidence="1" id="KW-0812">Transmembrane</keyword>
<evidence type="ECO:0000313" key="2">
    <source>
        <dbReference type="EMBL" id="MBF4160558.1"/>
    </source>
</evidence>
<sequence>MTTHSRVRAEHSPERGASAAEYALLIAGIAAVLVLVIVALGGDVRGLFDLTDACQSAGSSSTC</sequence>
<proteinExistence type="predicted"/>
<organism evidence="2 3">
    <name type="scientific">Nocardioides acrostichi</name>
    <dbReference type="NCBI Taxonomy" id="2784339"/>
    <lineage>
        <taxon>Bacteria</taxon>
        <taxon>Bacillati</taxon>
        <taxon>Actinomycetota</taxon>
        <taxon>Actinomycetes</taxon>
        <taxon>Propionibacteriales</taxon>
        <taxon>Nocardioidaceae</taxon>
        <taxon>Nocardioides</taxon>
    </lineage>
</organism>
<evidence type="ECO:0000256" key="1">
    <source>
        <dbReference type="SAM" id="Phobius"/>
    </source>
</evidence>
<feature type="transmembrane region" description="Helical" evidence="1">
    <location>
        <begin position="21"/>
        <end position="42"/>
    </location>
</feature>
<dbReference type="Proteomes" id="UP000656804">
    <property type="component" value="Unassembled WGS sequence"/>
</dbReference>
<evidence type="ECO:0000313" key="3">
    <source>
        <dbReference type="Proteomes" id="UP000656804"/>
    </source>
</evidence>
<comment type="caution">
    <text evidence="2">The sequence shown here is derived from an EMBL/GenBank/DDBJ whole genome shotgun (WGS) entry which is preliminary data.</text>
</comment>
<gene>
    <name evidence="2" type="ORF">ISG29_02575</name>
</gene>
<protein>
    <submittedName>
        <fullName evidence="2">Flp family type IVb pilin</fullName>
    </submittedName>
</protein>
<dbReference type="EMBL" id="JADIVZ010000001">
    <property type="protein sequence ID" value="MBF4160558.1"/>
    <property type="molecule type" value="Genomic_DNA"/>
</dbReference>
<accession>A0A930UTI1</accession>
<dbReference type="AlphaFoldDB" id="A0A930UTI1"/>
<name>A0A930UTI1_9ACTN</name>
<reference evidence="2" key="1">
    <citation type="submission" date="2020-11" db="EMBL/GenBank/DDBJ databases">
        <title>Nocardioides sp. CBS4Y-1, whole genome shotgun sequence.</title>
        <authorList>
            <person name="Tuo L."/>
        </authorList>
    </citation>
    <scope>NUCLEOTIDE SEQUENCE</scope>
    <source>
        <strain evidence="2">CBS4Y-1</strain>
    </source>
</reference>
<keyword evidence="1" id="KW-0472">Membrane</keyword>